<dbReference type="Pfam" id="PF21581">
    <property type="entry name" value="SCD"/>
    <property type="match status" value="1"/>
</dbReference>
<keyword evidence="5" id="KW-1185">Reference proteome</keyword>
<sequence length="1225" mass="140180">MTKSAKRSSTAKEKEPAKRAARQSTKSRSVAEMFAQQKGKRATSSRRNQDEVSSEEEEEGSDSNASDSEQSDSEVEISSNKRRKTAKSLEKRGGTQSTRKQRKKKSTTSPTEVSITHESQLLEQIPSEQNETLYDQVSAPDAEIEEIVAVWVERYRRDKGDALRNLVNFIIRGCGCMNAVTKDAFHRDDIAIAVLEELQEELAKFPQPEYPVISKSKTGKILKRNILNFFAYMVEVCQHDIIYDGSFIETLQNWLTTISVYRPFRHTATILTFRVVKSLCTFADKVNKELQVVTQQLKTENERQTNRARNTQKKRMLEQRSQTLNRKKTNLEEYLNDFFEGVFIHRSRDVESVIRAECIKELCLWTQQYSAHYTNNIYLRHFGWSLNDSNASVRSEALKSISRLYQIEKVVSCLNDFTKRFKRRIEEIALYDIDLSVRLHGIELCYVLFRHDHEMISDECRNELMSLVFLDNERLQKTVAPLVKTVMEAKVLDPMMEETEKALGAMNVDGASTTVAATSTVEKTWISFKCLATFLAERIADEKAKSDSTIDSLNDSLNTTTAAVLDEENGDQLVANAIEALWNQMPMLQDYESLAQYLTRDHSSSHQQDEEELATAGPAAPTPVEECYRLSEEEEAVLIKVFATSLKLITERGFEQVDGKTKDKKKACDEAQLESNRSTISRYLVQVLPRLLTKHSDSTSKMLKLISIPQLMNINVYAELRMQTEYEELLQIVIKVYIGTTLPELLQNCAESLHHMFKVDLLADVNERQFPELMERVTAQVRDACRGKDIATARFDDDDIHATTTSLLRLDYLINFIDVTDMMEESEDMDEDVTELVGHFVDRASYGYKIEKQSSLSAMAILFRYLVWKCERVSVDPELKEVGRAALGKIERRRDWVFEKFTGIVTMTDITPLAAVKSNAFGILMDLYWIFSSDLFATNGLDLLLLSCSENIQKECENYIVSELEKWQEALEKKKNKEAEDDDEVDELEGDNEDDQVEYSGIDLVANVARAVTAKVLDYKYMVPIAAEYGHLEPDADDIIKAFIEETKKDLIGNDSQTDEVCHMYIGILKKAFESHVNQAPRSIDKSVSFARLISQTLHIADQEDPARHVAPHVICDSIHIDGINFALEKAAEHKSHRNRADMGVALKFFKVLSVLVKPLNRARDVAKIHKHIEKCLEELDLTVEPNDKEWDAYHTYIKDIDMILRKKGLRYDNQHVQQQAQQQQ</sequence>
<dbReference type="Pfam" id="PF08514">
    <property type="entry name" value="STAG"/>
    <property type="match status" value="1"/>
</dbReference>
<feature type="region of interest" description="Disordered" evidence="2">
    <location>
        <begin position="599"/>
        <end position="621"/>
    </location>
</feature>
<dbReference type="InterPro" id="IPR039662">
    <property type="entry name" value="Cohesin_Scc3/SA"/>
</dbReference>
<evidence type="ECO:0000313" key="4">
    <source>
        <dbReference type="EMBL" id="KAI9259399.1"/>
    </source>
</evidence>
<dbReference type="AlphaFoldDB" id="A0AAD5JXI5"/>
<dbReference type="InterPro" id="IPR013721">
    <property type="entry name" value="STAG"/>
</dbReference>
<feature type="region of interest" description="Disordered" evidence="2">
    <location>
        <begin position="1"/>
        <end position="128"/>
    </location>
</feature>
<gene>
    <name evidence="4" type="ORF">BDA99DRAFT_560837</name>
</gene>
<dbReference type="Pfam" id="PF24571">
    <property type="entry name" value="HEAT_SCC3-SA"/>
    <property type="match status" value="1"/>
</dbReference>
<dbReference type="PROSITE" id="PS51425">
    <property type="entry name" value="SCD"/>
    <property type="match status" value="1"/>
</dbReference>
<name>A0AAD5JXI5_9FUNG</name>
<reference evidence="4" key="2">
    <citation type="submission" date="2023-02" db="EMBL/GenBank/DDBJ databases">
        <authorList>
            <consortium name="DOE Joint Genome Institute"/>
            <person name="Mondo S.J."/>
            <person name="Chang Y."/>
            <person name="Wang Y."/>
            <person name="Ahrendt S."/>
            <person name="Andreopoulos W."/>
            <person name="Barry K."/>
            <person name="Beard J."/>
            <person name="Benny G.L."/>
            <person name="Blankenship S."/>
            <person name="Bonito G."/>
            <person name="Cuomo C."/>
            <person name="Desiro A."/>
            <person name="Gervers K.A."/>
            <person name="Hundley H."/>
            <person name="Kuo A."/>
            <person name="LaButti K."/>
            <person name="Lang B.F."/>
            <person name="Lipzen A."/>
            <person name="O'Donnell K."/>
            <person name="Pangilinan J."/>
            <person name="Reynolds N."/>
            <person name="Sandor L."/>
            <person name="Smith M.W."/>
            <person name="Tsang A."/>
            <person name="Grigoriev I.V."/>
            <person name="Stajich J.E."/>
            <person name="Spatafora J.W."/>
        </authorList>
    </citation>
    <scope>NUCLEOTIDE SEQUENCE</scope>
    <source>
        <strain evidence="4">RSA 2281</strain>
    </source>
</reference>
<dbReference type="InterPro" id="IPR016024">
    <property type="entry name" value="ARM-type_fold"/>
</dbReference>
<protein>
    <recommendedName>
        <fullName evidence="3">SCD domain-containing protein</fullName>
    </recommendedName>
</protein>
<dbReference type="InterPro" id="IPR056396">
    <property type="entry name" value="HEAT_SCC3-SA"/>
</dbReference>
<dbReference type="GO" id="GO:0003682">
    <property type="term" value="F:chromatin binding"/>
    <property type="evidence" value="ECO:0007669"/>
    <property type="project" value="TreeGrafter"/>
</dbReference>
<keyword evidence="1" id="KW-0175">Coiled coil</keyword>
<dbReference type="PANTHER" id="PTHR11199">
    <property type="entry name" value="STROMAL ANTIGEN"/>
    <property type="match status" value="1"/>
</dbReference>
<feature type="compositionally biased region" description="Acidic residues" evidence="2">
    <location>
        <begin position="52"/>
        <end position="61"/>
    </location>
</feature>
<dbReference type="GO" id="GO:0008278">
    <property type="term" value="C:cohesin complex"/>
    <property type="evidence" value="ECO:0007669"/>
    <property type="project" value="TreeGrafter"/>
</dbReference>
<evidence type="ECO:0000259" key="3">
    <source>
        <dbReference type="PROSITE" id="PS51425"/>
    </source>
</evidence>
<evidence type="ECO:0000313" key="5">
    <source>
        <dbReference type="Proteomes" id="UP001209540"/>
    </source>
</evidence>
<feature type="region of interest" description="Disordered" evidence="2">
    <location>
        <begin position="301"/>
        <end position="320"/>
    </location>
</feature>
<dbReference type="GO" id="GO:0007062">
    <property type="term" value="P:sister chromatid cohesion"/>
    <property type="evidence" value="ECO:0007669"/>
    <property type="project" value="UniProtKB-ARBA"/>
</dbReference>
<dbReference type="InterPro" id="IPR020839">
    <property type="entry name" value="SCD"/>
</dbReference>
<feature type="compositionally biased region" description="Polar residues" evidence="2">
    <location>
        <begin position="110"/>
        <end position="128"/>
    </location>
</feature>
<dbReference type="EMBL" id="JAIXMP010000017">
    <property type="protein sequence ID" value="KAI9259399.1"/>
    <property type="molecule type" value="Genomic_DNA"/>
</dbReference>
<evidence type="ECO:0000256" key="2">
    <source>
        <dbReference type="SAM" id="MobiDB-lite"/>
    </source>
</evidence>
<feature type="domain" description="SCD" evidence="3">
    <location>
        <begin position="343"/>
        <end position="428"/>
    </location>
</feature>
<feature type="coiled-coil region" evidence="1">
    <location>
        <begin position="964"/>
        <end position="991"/>
    </location>
</feature>
<dbReference type="GO" id="GO:0005634">
    <property type="term" value="C:nucleus"/>
    <property type="evidence" value="ECO:0007669"/>
    <property type="project" value="TreeGrafter"/>
</dbReference>
<accession>A0AAD5JXI5</accession>
<dbReference type="SUPFAM" id="SSF48371">
    <property type="entry name" value="ARM repeat"/>
    <property type="match status" value="1"/>
</dbReference>
<comment type="caution">
    <text evidence="4">The sequence shown here is derived from an EMBL/GenBank/DDBJ whole genome shotgun (WGS) entry which is preliminary data.</text>
</comment>
<evidence type="ECO:0000256" key="1">
    <source>
        <dbReference type="SAM" id="Coils"/>
    </source>
</evidence>
<dbReference type="PANTHER" id="PTHR11199:SF0">
    <property type="entry name" value="LD34181P-RELATED"/>
    <property type="match status" value="1"/>
</dbReference>
<proteinExistence type="predicted"/>
<dbReference type="Proteomes" id="UP001209540">
    <property type="component" value="Unassembled WGS sequence"/>
</dbReference>
<feature type="compositionally biased region" description="Basic and acidic residues" evidence="2">
    <location>
        <begin position="599"/>
        <end position="608"/>
    </location>
</feature>
<organism evidence="4 5">
    <name type="scientific">Phascolomyces articulosus</name>
    <dbReference type="NCBI Taxonomy" id="60185"/>
    <lineage>
        <taxon>Eukaryota</taxon>
        <taxon>Fungi</taxon>
        <taxon>Fungi incertae sedis</taxon>
        <taxon>Mucoromycota</taxon>
        <taxon>Mucoromycotina</taxon>
        <taxon>Mucoromycetes</taxon>
        <taxon>Mucorales</taxon>
        <taxon>Lichtheimiaceae</taxon>
        <taxon>Phascolomyces</taxon>
    </lineage>
</organism>
<reference evidence="4" key="1">
    <citation type="journal article" date="2022" name="IScience">
        <title>Evolution of zygomycete secretomes and the origins of terrestrial fungal ecologies.</title>
        <authorList>
            <person name="Chang Y."/>
            <person name="Wang Y."/>
            <person name="Mondo S."/>
            <person name="Ahrendt S."/>
            <person name="Andreopoulos W."/>
            <person name="Barry K."/>
            <person name="Beard J."/>
            <person name="Benny G.L."/>
            <person name="Blankenship S."/>
            <person name="Bonito G."/>
            <person name="Cuomo C."/>
            <person name="Desiro A."/>
            <person name="Gervers K.A."/>
            <person name="Hundley H."/>
            <person name="Kuo A."/>
            <person name="LaButti K."/>
            <person name="Lang B.F."/>
            <person name="Lipzen A."/>
            <person name="O'Donnell K."/>
            <person name="Pangilinan J."/>
            <person name="Reynolds N."/>
            <person name="Sandor L."/>
            <person name="Smith M.E."/>
            <person name="Tsang A."/>
            <person name="Grigoriev I.V."/>
            <person name="Stajich J.E."/>
            <person name="Spatafora J.W."/>
        </authorList>
    </citation>
    <scope>NUCLEOTIDE SEQUENCE</scope>
    <source>
        <strain evidence="4">RSA 2281</strain>
    </source>
</reference>
<dbReference type="GO" id="GO:0000785">
    <property type="term" value="C:chromatin"/>
    <property type="evidence" value="ECO:0007669"/>
    <property type="project" value="TreeGrafter"/>
</dbReference>